<dbReference type="SUPFAM" id="SSF46565">
    <property type="entry name" value="Chaperone J-domain"/>
    <property type="match status" value="1"/>
</dbReference>
<evidence type="ECO:0000256" key="1">
    <source>
        <dbReference type="ARBA" id="ARBA00023186"/>
    </source>
</evidence>
<accession>A0ABT9GLU6</accession>
<dbReference type="InterPro" id="IPR021059">
    <property type="entry name" value="DnaJ-related_N"/>
</dbReference>
<evidence type="ECO:0000313" key="4">
    <source>
        <dbReference type="Proteomes" id="UP001236258"/>
    </source>
</evidence>
<evidence type="ECO:0000259" key="2">
    <source>
        <dbReference type="PROSITE" id="PS50076"/>
    </source>
</evidence>
<proteinExistence type="predicted"/>
<dbReference type="EMBL" id="JAUZVY010000001">
    <property type="protein sequence ID" value="MDP4527945.1"/>
    <property type="molecule type" value="Genomic_DNA"/>
</dbReference>
<dbReference type="Pfam" id="PF00226">
    <property type="entry name" value="DnaJ"/>
    <property type="match status" value="1"/>
</dbReference>
<comment type="caution">
    <text evidence="3">The sequence shown here is derived from an EMBL/GenBank/DDBJ whole genome shotgun (WGS) entry which is preliminary data.</text>
</comment>
<dbReference type="RefSeq" id="WP_305944121.1">
    <property type="nucleotide sequence ID" value="NZ_JAUZVY010000001.1"/>
</dbReference>
<evidence type="ECO:0000313" key="3">
    <source>
        <dbReference type="EMBL" id="MDP4527945.1"/>
    </source>
</evidence>
<dbReference type="InterPro" id="IPR036869">
    <property type="entry name" value="J_dom_sf"/>
</dbReference>
<keyword evidence="4" id="KW-1185">Reference proteome</keyword>
<reference evidence="3 4" key="1">
    <citation type="submission" date="2023-08" db="EMBL/GenBank/DDBJ databases">
        <authorList>
            <person name="Joshi A."/>
            <person name="Thite S."/>
        </authorList>
    </citation>
    <scope>NUCLEOTIDE SEQUENCE [LARGE SCALE GENOMIC DNA]</scope>
    <source>
        <strain evidence="3 4">1E1</strain>
    </source>
</reference>
<feature type="domain" description="J" evidence="2">
    <location>
        <begin position="146"/>
        <end position="199"/>
    </location>
</feature>
<protein>
    <submittedName>
        <fullName evidence="3">DNA-J related domain-containing protein</fullName>
    </submittedName>
</protein>
<organism evidence="3 4">
    <name type="scientific">Alkalimonas delamerensis</name>
    <dbReference type="NCBI Taxonomy" id="265981"/>
    <lineage>
        <taxon>Bacteria</taxon>
        <taxon>Pseudomonadati</taxon>
        <taxon>Pseudomonadota</taxon>
        <taxon>Gammaproteobacteria</taxon>
        <taxon>Alkalimonas</taxon>
    </lineage>
</organism>
<sequence length="199" mass="23031">MQAPLPAPQLTLLQGQLETLLLQQSGVQTEQALLQRLGLQLSPVPADANHALFQRHFVLQHLLYRIQQQWLDDELAWLQIDLARVELLPYQGQQLSAEDQGRALWYLDWHNFYQMDAATLQQQLDAFWQHYASQSSAPTPSFSHQQACSLLELDWPCDLTTIKRQYRSLALQHHPDRGGDADSFVQIRMAYQQLRAEFL</sequence>
<gene>
    <name evidence="3" type="ORF">Q3O59_02705</name>
</gene>
<dbReference type="Pfam" id="PF12339">
    <property type="entry name" value="DNAJ_related"/>
    <property type="match status" value="1"/>
</dbReference>
<dbReference type="SMART" id="SM00271">
    <property type="entry name" value="DnaJ"/>
    <property type="match status" value="1"/>
</dbReference>
<dbReference type="PROSITE" id="PS50076">
    <property type="entry name" value="DNAJ_2"/>
    <property type="match status" value="1"/>
</dbReference>
<dbReference type="CDD" id="cd06257">
    <property type="entry name" value="DnaJ"/>
    <property type="match status" value="1"/>
</dbReference>
<dbReference type="Proteomes" id="UP001236258">
    <property type="component" value="Unassembled WGS sequence"/>
</dbReference>
<dbReference type="InterPro" id="IPR001623">
    <property type="entry name" value="DnaJ_domain"/>
</dbReference>
<name>A0ABT9GLU6_9GAMM</name>
<dbReference type="Gene3D" id="1.10.287.110">
    <property type="entry name" value="DnaJ domain"/>
    <property type="match status" value="1"/>
</dbReference>
<keyword evidence="1" id="KW-0143">Chaperone</keyword>